<dbReference type="RefSeq" id="WP_318622431.1">
    <property type="nucleotide sequence ID" value="NZ_CP137642.1"/>
</dbReference>
<evidence type="ECO:0000256" key="6">
    <source>
        <dbReference type="ARBA" id="ARBA00022741"/>
    </source>
</evidence>
<feature type="domain" description="YjeF N-terminal" evidence="21">
    <location>
        <begin position="20"/>
        <end position="203"/>
    </location>
</feature>
<dbReference type="InterPro" id="IPR030677">
    <property type="entry name" value="Nnr"/>
</dbReference>
<evidence type="ECO:0000256" key="7">
    <source>
        <dbReference type="ARBA" id="ARBA00022840"/>
    </source>
</evidence>
<keyword evidence="23" id="KW-1185">Reference proteome</keyword>
<evidence type="ECO:0000256" key="16">
    <source>
        <dbReference type="ARBA" id="ARBA00049209"/>
    </source>
</evidence>
<evidence type="ECO:0000256" key="13">
    <source>
        <dbReference type="ARBA" id="ARBA00023268"/>
    </source>
</evidence>
<dbReference type="PANTHER" id="PTHR12592:SF0">
    <property type="entry name" value="ATP-DEPENDENT (S)-NAD(P)H-HYDRATE DEHYDRATASE"/>
    <property type="match status" value="1"/>
</dbReference>
<dbReference type="EMBL" id="CP137642">
    <property type="protein sequence ID" value="WOX58602.1"/>
    <property type="molecule type" value="Genomic_DNA"/>
</dbReference>
<evidence type="ECO:0000259" key="20">
    <source>
        <dbReference type="PROSITE" id="PS51383"/>
    </source>
</evidence>
<comment type="catalytic activity">
    <reaction evidence="2 18 19">
        <text>(6R)-NADPHX = (6S)-NADPHX</text>
        <dbReference type="Rhea" id="RHEA:32227"/>
        <dbReference type="ChEBI" id="CHEBI:64076"/>
        <dbReference type="ChEBI" id="CHEBI:64077"/>
        <dbReference type="EC" id="5.1.99.6"/>
    </reaction>
</comment>
<dbReference type="HAMAP" id="MF_01965">
    <property type="entry name" value="NADHX_dehydratase"/>
    <property type="match status" value="1"/>
</dbReference>
<evidence type="ECO:0000256" key="19">
    <source>
        <dbReference type="PIRNR" id="PIRNR017184"/>
    </source>
</evidence>
<feature type="binding site" evidence="18">
    <location>
        <begin position="139"/>
        <end position="145"/>
    </location>
    <ligand>
        <name>(6S)-NADPHX</name>
        <dbReference type="ChEBI" id="CHEBI:64076"/>
    </ligand>
</feature>
<dbReference type="GO" id="GO:0052856">
    <property type="term" value="F:NAD(P)HX epimerase activity"/>
    <property type="evidence" value="ECO:0007669"/>
    <property type="project" value="UniProtKB-UniRule"/>
</dbReference>
<comment type="similarity">
    <text evidence="4 19">In the C-terminal section; belongs to the NnrD/CARKD family.</text>
</comment>
<dbReference type="CDD" id="cd01171">
    <property type="entry name" value="YXKO-related"/>
    <property type="match status" value="1"/>
</dbReference>
<keyword evidence="13" id="KW-0511">Multifunctional enzyme</keyword>
<dbReference type="SUPFAM" id="SSF64153">
    <property type="entry name" value="YjeF N-terminal domain-like"/>
    <property type="match status" value="1"/>
</dbReference>
<comment type="subunit">
    <text evidence="17">Homotetramer.</text>
</comment>
<dbReference type="NCBIfam" id="TIGR00197">
    <property type="entry name" value="yjeF_nterm"/>
    <property type="match status" value="1"/>
</dbReference>
<dbReference type="PANTHER" id="PTHR12592">
    <property type="entry name" value="ATP-DEPENDENT (S)-NAD(P)H-HYDRATE DEHYDRATASE FAMILY MEMBER"/>
    <property type="match status" value="1"/>
</dbReference>
<protein>
    <recommendedName>
        <fullName evidence="19">Bifunctional NAD(P)H-hydrate repair enzyme</fullName>
    </recommendedName>
    <alternativeName>
        <fullName evidence="19">Nicotinamide nucleotide repair protein</fullName>
    </alternativeName>
    <domain>
        <recommendedName>
            <fullName evidence="19">ADP-dependent (S)-NAD(P)H-hydrate dehydratase</fullName>
            <ecNumber evidence="19">4.2.1.136</ecNumber>
        </recommendedName>
        <alternativeName>
            <fullName evidence="19">ADP-dependent NAD(P)HX dehydratase</fullName>
        </alternativeName>
    </domain>
    <domain>
        <recommendedName>
            <fullName evidence="19">NAD(P)H-hydrate epimerase</fullName>
            <ecNumber evidence="19">5.1.99.6</ecNumber>
        </recommendedName>
    </domain>
</protein>
<keyword evidence="7 17" id="KW-0067">ATP-binding</keyword>
<evidence type="ECO:0000256" key="18">
    <source>
        <dbReference type="HAMAP-Rule" id="MF_01966"/>
    </source>
</evidence>
<dbReference type="NCBIfam" id="TIGR00196">
    <property type="entry name" value="yjeF_cterm"/>
    <property type="match status" value="1"/>
</dbReference>
<dbReference type="Proteomes" id="UP001305652">
    <property type="component" value="Chromosome"/>
</dbReference>
<evidence type="ECO:0000256" key="2">
    <source>
        <dbReference type="ARBA" id="ARBA00000909"/>
    </source>
</evidence>
<feature type="binding site" evidence="18">
    <location>
        <position position="66"/>
    </location>
    <ligand>
        <name>K(+)</name>
        <dbReference type="ChEBI" id="CHEBI:29103"/>
    </ligand>
</feature>
<comment type="function">
    <text evidence="17">Catalyzes the dehydration of the S-form of NAD(P)HX at the expense of ADP, which is converted to AMP. Together with NAD(P)HX epimerase, which catalyzes the epimerization of the S- and R-forms, the enzyme allows the repair of both epimers of NAD(P)HX, a damaged form of NAD(P)H that is a result of enzymatic or heat-dependent hydration.</text>
</comment>
<keyword evidence="9 18" id="KW-0630">Potassium</keyword>
<dbReference type="GO" id="GO:0052855">
    <property type="term" value="F:ADP-dependent NAD(P)H-hydrate dehydratase activity"/>
    <property type="evidence" value="ECO:0007669"/>
    <property type="project" value="UniProtKB-UniRule"/>
</dbReference>
<feature type="binding site" evidence="18">
    <location>
        <position position="171"/>
    </location>
    <ligand>
        <name>K(+)</name>
        <dbReference type="ChEBI" id="CHEBI:29103"/>
    </ligand>
</feature>
<comment type="function">
    <text evidence="14 19">Bifunctional enzyme that catalyzes the epimerization of the S- and R-forms of NAD(P)HX and the dehydration of the S-form of NAD(P)HX at the expense of ADP, which is converted to AMP. This allows the repair of both epimers of NAD(P)HX, a damaged form of NAD(P)H that is a result of enzymatic or heat-dependent hydration.</text>
</comment>
<evidence type="ECO:0000256" key="14">
    <source>
        <dbReference type="ARBA" id="ARBA00025153"/>
    </source>
</evidence>
<evidence type="ECO:0000256" key="9">
    <source>
        <dbReference type="ARBA" id="ARBA00022958"/>
    </source>
</evidence>
<feature type="binding site" evidence="17">
    <location>
        <position position="301"/>
    </location>
    <ligand>
        <name>(6S)-NADPHX</name>
        <dbReference type="ChEBI" id="CHEBI:64076"/>
    </ligand>
</feature>
<feature type="binding site" evidence="18">
    <location>
        <position position="135"/>
    </location>
    <ligand>
        <name>K(+)</name>
        <dbReference type="ChEBI" id="CHEBI:29103"/>
    </ligand>
</feature>
<feature type="domain" description="YjeF C-terminal" evidence="20">
    <location>
        <begin position="205"/>
        <end position="463"/>
    </location>
</feature>
<dbReference type="EC" id="4.2.1.136" evidence="19"/>
<feature type="binding site" evidence="17">
    <location>
        <position position="342"/>
    </location>
    <ligand>
        <name>(6S)-NADPHX</name>
        <dbReference type="ChEBI" id="CHEBI:64076"/>
    </ligand>
</feature>
<evidence type="ECO:0000313" key="23">
    <source>
        <dbReference type="Proteomes" id="UP001305652"/>
    </source>
</evidence>
<accession>A0AAX4FXL1</accession>
<evidence type="ECO:0000259" key="21">
    <source>
        <dbReference type="PROSITE" id="PS51385"/>
    </source>
</evidence>
<evidence type="ECO:0000256" key="12">
    <source>
        <dbReference type="ARBA" id="ARBA00023239"/>
    </source>
</evidence>
<evidence type="ECO:0000256" key="5">
    <source>
        <dbReference type="ARBA" id="ARBA00022723"/>
    </source>
</evidence>
<dbReference type="Pfam" id="PF01256">
    <property type="entry name" value="Carb_kinase"/>
    <property type="match status" value="1"/>
</dbReference>
<dbReference type="GO" id="GO:0110051">
    <property type="term" value="P:metabolite repair"/>
    <property type="evidence" value="ECO:0007669"/>
    <property type="project" value="TreeGrafter"/>
</dbReference>
<sequence>MTTKDMREFLETGVIDAGRMRAVEENAIALGLPSLVMMESAGRAVAAAVQSFSPSRVLLLCGRGNNGGDGMAAARCLQHLDAVDVVYPDCGSITPSTAAELGLLRHCSVALHPIRCAAEVDGISHLFDRADIIVDAMLGTGASGAPREPLATLVARANTSAAPVIAVDIPTPGIRANRILSFHRPKIQGADLVDIGIPLEAEVYTGPGDLTLLPRRDENAHKGAGGEVLVIGGGPYQGAPYIAALGALRAGADIVRVASPACIPIPDLIHERLDGDLITPDHLETILRLVERADVVVCGMGLGGASHEVVLGVSEAAGRAVFDADALRRPLPAAKETIYTPHAGEFARMTGTEPPAEVAARGRCVRAAAATGTVLLKGPVDVISDGSRVRFNRTGTPAMTTGGTGDLLAGVAGALFCHLPAFESACIAAYVNGRAGMRAAEERGNGILATDILDFIPQEVFLRRPPD</sequence>
<keyword evidence="8 17" id="KW-0521">NADP</keyword>
<dbReference type="InterPro" id="IPR000631">
    <property type="entry name" value="CARKD"/>
</dbReference>
<dbReference type="EC" id="5.1.99.6" evidence="19"/>
<comment type="similarity">
    <text evidence="3 19">In the N-terminal section; belongs to the NnrE/AIBP family.</text>
</comment>
<evidence type="ECO:0000256" key="8">
    <source>
        <dbReference type="ARBA" id="ARBA00022857"/>
    </source>
</evidence>
<dbReference type="InterPro" id="IPR036652">
    <property type="entry name" value="YjeF_N_dom_sf"/>
</dbReference>
<dbReference type="Gene3D" id="3.40.50.10260">
    <property type="entry name" value="YjeF N-terminal domain"/>
    <property type="match status" value="1"/>
</dbReference>
<dbReference type="InterPro" id="IPR029056">
    <property type="entry name" value="Ribokinase-like"/>
</dbReference>
<feature type="binding site" evidence="17">
    <location>
        <position position="406"/>
    </location>
    <ligand>
        <name>(6S)-NADPHX</name>
        <dbReference type="ChEBI" id="CHEBI:64076"/>
    </ligand>
</feature>
<evidence type="ECO:0000256" key="1">
    <source>
        <dbReference type="ARBA" id="ARBA00000013"/>
    </source>
</evidence>
<proteinExistence type="inferred from homology"/>
<evidence type="ECO:0000256" key="3">
    <source>
        <dbReference type="ARBA" id="ARBA00006001"/>
    </source>
</evidence>
<comment type="cofactor">
    <cofactor evidence="18 19">
        <name>K(+)</name>
        <dbReference type="ChEBI" id="CHEBI:29103"/>
    </cofactor>
    <text evidence="18 19">Binds 1 potassium ion per subunit.</text>
</comment>
<dbReference type="PROSITE" id="PS51383">
    <property type="entry name" value="YJEF_C_3"/>
    <property type="match status" value="1"/>
</dbReference>
<feature type="binding site" evidence="17">
    <location>
        <position position="405"/>
    </location>
    <ligand>
        <name>AMP</name>
        <dbReference type="ChEBI" id="CHEBI:456215"/>
    </ligand>
</feature>
<evidence type="ECO:0000256" key="15">
    <source>
        <dbReference type="ARBA" id="ARBA00048238"/>
    </source>
</evidence>
<dbReference type="PROSITE" id="PS51385">
    <property type="entry name" value="YJEF_N"/>
    <property type="match status" value="1"/>
</dbReference>
<comment type="caution">
    <text evidence="17">Lacks conserved residue(s) required for the propagation of feature annotation.</text>
</comment>
<dbReference type="GeneID" id="85732503"/>
<evidence type="ECO:0000256" key="4">
    <source>
        <dbReference type="ARBA" id="ARBA00009524"/>
    </source>
</evidence>
<dbReference type="KEGG" id="mrc:R6Y96_05060"/>
<keyword evidence="5 18" id="KW-0479">Metal-binding</keyword>
<dbReference type="Gene3D" id="3.40.1190.20">
    <property type="match status" value="1"/>
</dbReference>
<keyword evidence="11 18" id="KW-0413">Isomerase</keyword>
<comment type="similarity">
    <text evidence="17">Belongs to the NnrD/CARKD family.</text>
</comment>
<evidence type="ECO:0000313" key="22">
    <source>
        <dbReference type="EMBL" id="WOX58602.1"/>
    </source>
</evidence>
<comment type="catalytic activity">
    <reaction evidence="15 17 19">
        <text>(6S)-NADHX + ADP = AMP + phosphate + NADH + H(+)</text>
        <dbReference type="Rhea" id="RHEA:32223"/>
        <dbReference type="ChEBI" id="CHEBI:15378"/>
        <dbReference type="ChEBI" id="CHEBI:43474"/>
        <dbReference type="ChEBI" id="CHEBI:57945"/>
        <dbReference type="ChEBI" id="CHEBI:64074"/>
        <dbReference type="ChEBI" id="CHEBI:456215"/>
        <dbReference type="ChEBI" id="CHEBI:456216"/>
        <dbReference type="EC" id="4.2.1.136"/>
    </reaction>
</comment>
<keyword evidence="12 17" id="KW-0456">Lyase</keyword>
<comment type="cofactor">
    <cofactor evidence="17">
        <name>Mg(2+)</name>
        <dbReference type="ChEBI" id="CHEBI:18420"/>
    </cofactor>
</comment>
<comment type="catalytic activity">
    <reaction evidence="16 17 19">
        <text>(6S)-NADPHX + ADP = AMP + phosphate + NADPH + H(+)</text>
        <dbReference type="Rhea" id="RHEA:32235"/>
        <dbReference type="ChEBI" id="CHEBI:15378"/>
        <dbReference type="ChEBI" id="CHEBI:43474"/>
        <dbReference type="ChEBI" id="CHEBI:57783"/>
        <dbReference type="ChEBI" id="CHEBI:64076"/>
        <dbReference type="ChEBI" id="CHEBI:456215"/>
        <dbReference type="ChEBI" id="CHEBI:456216"/>
        <dbReference type="EC" id="4.2.1.136"/>
    </reaction>
</comment>
<comment type="function">
    <text evidence="18">Catalyzes the epimerization of the S- and R-forms of NAD(P)HX, a damaged form of NAD(P)H that is a result of enzymatic or heat-dependent hydration. This is a prerequisite for the S-specific NAD(P)H-hydrate dehydratase to allow the repair of both epimers of NAD(P)HX.</text>
</comment>
<comment type="similarity">
    <text evidence="18">Belongs to the NnrE/AIBP family.</text>
</comment>
<dbReference type="GO" id="GO:0046872">
    <property type="term" value="F:metal ion binding"/>
    <property type="evidence" value="ECO:0007669"/>
    <property type="project" value="UniProtKB-UniRule"/>
</dbReference>
<feature type="binding site" evidence="18">
    <location>
        <begin position="65"/>
        <end position="69"/>
    </location>
    <ligand>
        <name>(6S)-NADPHX</name>
        <dbReference type="ChEBI" id="CHEBI:64076"/>
    </ligand>
</feature>
<comment type="catalytic activity">
    <reaction evidence="1 18 19">
        <text>(6R)-NADHX = (6S)-NADHX</text>
        <dbReference type="Rhea" id="RHEA:32215"/>
        <dbReference type="ChEBI" id="CHEBI:64074"/>
        <dbReference type="ChEBI" id="CHEBI:64075"/>
        <dbReference type="EC" id="5.1.99.6"/>
    </reaction>
</comment>
<name>A0AAX4FXL1_9EURY</name>
<feature type="binding site" evidence="18">
    <location>
        <position position="168"/>
    </location>
    <ligand>
        <name>(6S)-NADPHX</name>
        <dbReference type="ChEBI" id="CHEBI:64076"/>
    </ligand>
</feature>
<dbReference type="InterPro" id="IPR004443">
    <property type="entry name" value="YjeF_N_dom"/>
</dbReference>
<evidence type="ECO:0000256" key="17">
    <source>
        <dbReference type="HAMAP-Rule" id="MF_01965"/>
    </source>
</evidence>
<keyword evidence="10 17" id="KW-0520">NAD</keyword>
<organism evidence="22 23">
    <name type="scientific">Methanoculleus receptaculi</name>
    <dbReference type="NCBI Taxonomy" id="394967"/>
    <lineage>
        <taxon>Archaea</taxon>
        <taxon>Methanobacteriati</taxon>
        <taxon>Methanobacteriota</taxon>
        <taxon>Stenosarchaea group</taxon>
        <taxon>Methanomicrobia</taxon>
        <taxon>Methanomicrobiales</taxon>
        <taxon>Methanomicrobiaceae</taxon>
        <taxon>Methanoculleus</taxon>
    </lineage>
</organism>
<reference evidence="22 23" key="1">
    <citation type="submission" date="2023-10" db="EMBL/GenBank/DDBJ databases">
        <title>The complete genome sequence of Methanoculleus receptaculi DSM 18860.</title>
        <authorList>
            <person name="Lai S.-J."/>
            <person name="You Y.-T."/>
            <person name="Chen S.-C."/>
        </authorList>
    </citation>
    <scope>NUCLEOTIDE SEQUENCE [LARGE SCALE GENOMIC DNA]</scope>
    <source>
        <strain evidence="22 23">DSM 18860</strain>
    </source>
</reference>
<evidence type="ECO:0000256" key="10">
    <source>
        <dbReference type="ARBA" id="ARBA00023027"/>
    </source>
</evidence>
<evidence type="ECO:0000256" key="11">
    <source>
        <dbReference type="ARBA" id="ARBA00023235"/>
    </source>
</evidence>
<keyword evidence="6 17" id="KW-0547">Nucleotide-binding</keyword>
<dbReference type="GO" id="GO:0005524">
    <property type="term" value="F:ATP binding"/>
    <property type="evidence" value="ECO:0007669"/>
    <property type="project" value="UniProtKB-UniRule"/>
</dbReference>
<dbReference type="GO" id="GO:0046496">
    <property type="term" value="P:nicotinamide nucleotide metabolic process"/>
    <property type="evidence" value="ECO:0007669"/>
    <property type="project" value="UniProtKB-UniRule"/>
</dbReference>
<dbReference type="PIRSF" id="PIRSF017184">
    <property type="entry name" value="Nnr"/>
    <property type="match status" value="1"/>
</dbReference>
<feature type="binding site" evidence="17">
    <location>
        <position position="239"/>
    </location>
    <ligand>
        <name>(6S)-NADPHX</name>
        <dbReference type="ChEBI" id="CHEBI:64076"/>
    </ligand>
</feature>
<dbReference type="AlphaFoldDB" id="A0AAX4FXL1"/>
<dbReference type="HAMAP" id="MF_01966">
    <property type="entry name" value="NADHX_epimerase"/>
    <property type="match status" value="1"/>
</dbReference>
<gene>
    <name evidence="18" type="primary">nnrE</name>
    <name evidence="17" type="synonym">nnrD</name>
    <name evidence="22" type="ORF">R6Y96_05060</name>
</gene>
<dbReference type="Pfam" id="PF03853">
    <property type="entry name" value="YjeF_N"/>
    <property type="match status" value="1"/>
</dbReference>
<dbReference type="SUPFAM" id="SSF53613">
    <property type="entry name" value="Ribokinase-like"/>
    <property type="match status" value="1"/>
</dbReference>